<comment type="caution">
    <text evidence="2">The sequence shown here is derived from an EMBL/GenBank/DDBJ whole genome shotgun (WGS) entry which is preliminary data.</text>
</comment>
<feature type="non-terminal residue" evidence="2">
    <location>
        <position position="1"/>
    </location>
</feature>
<dbReference type="Gene3D" id="3.40.50.1820">
    <property type="entry name" value="alpha/beta hydrolase"/>
    <property type="match status" value="1"/>
</dbReference>
<proteinExistence type="predicted"/>
<dbReference type="InterPro" id="IPR002018">
    <property type="entry name" value="CarbesteraseB"/>
</dbReference>
<evidence type="ECO:0000313" key="3">
    <source>
        <dbReference type="Proteomes" id="UP000663844"/>
    </source>
</evidence>
<dbReference type="InterPro" id="IPR029058">
    <property type="entry name" value="AB_hydrolase_fold"/>
</dbReference>
<dbReference type="Proteomes" id="UP000663844">
    <property type="component" value="Unassembled WGS sequence"/>
</dbReference>
<reference evidence="2" key="1">
    <citation type="submission" date="2021-02" db="EMBL/GenBank/DDBJ databases">
        <authorList>
            <person name="Nowell W R."/>
        </authorList>
    </citation>
    <scope>NUCLEOTIDE SEQUENCE</scope>
</reference>
<gene>
    <name evidence="2" type="ORF">OXD698_LOCUS52565</name>
</gene>
<dbReference type="EMBL" id="CAJOAZ010028740">
    <property type="protein sequence ID" value="CAF4419811.1"/>
    <property type="molecule type" value="Genomic_DNA"/>
</dbReference>
<organism evidence="2 3">
    <name type="scientific">Adineta steineri</name>
    <dbReference type="NCBI Taxonomy" id="433720"/>
    <lineage>
        <taxon>Eukaryota</taxon>
        <taxon>Metazoa</taxon>
        <taxon>Spiralia</taxon>
        <taxon>Gnathifera</taxon>
        <taxon>Rotifera</taxon>
        <taxon>Eurotatoria</taxon>
        <taxon>Bdelloidea</taxon>
        <taxon>Adinetida</taxon>
        <taxon>Adinetidae</taxon>
        <taxon>Adineta</taxon>
    </lineage>
</organism>
<protein>
    <recommendedName>
        <fullName evidence="1">Carboxylesterase type B domain-containing protein</fullName>
    </recommendedName>
</protein>
<dbReference type="Pfam" id="PF00135">
    <property type="entry name" value="COesterase"/>
    <property type="match status" value="1"/>
</dbReference>
<sequence>GGSLFDGSILASEGDIIVITMNFRLNYHGFLSSGDSRVRGKVYWNTFIFLADYI</sequence>
<feature type="domain" description="Carboxylesterase type B" evidence="1">
    <location>
        <begin position="2"/>
        <end position="40"/>
    </location>
</feature>
<evidence type="ECO:0000313" key="2">
    <source>
        <dbReference type="EMBL" id="CAF4419811.1"/>
    </source>
</evidence>
<dbReference type="AlphaFoldDB" id="A0A820QHI7"/>
<accession>A0A820QHI7</accession>
<dbReference type="SUPFAM" id="SSF53474">
    <property type="entry name" value="alpha/beta-Hydrolases"/>
    <property type="match status" value="1"/>
</dbReference>
<evidence type="ECO:0000259" key="1">
    <source>
        <dbReference type="Pfam" id="PF00135"/>
    </source>
</evidence>
<name>A0A820QHI7_9BILA</name>